<reference evidence="4 5" key="2">
    <citation type="submission" date="2020-03" db="EMBL/GenBank/DDBJ databases">
        <authorList>
            <person name="Ichikawa N."/>
            <person name="Kimura A."/>
            <person name="Kitahashi Y."/>
            <person name="Uohara A."/>
        </authorList>
    </citation>
    <scope>NUCLEOTIDE SEQUENCE [LARGE SCALE GENOMIC DNA]</scope>
    <source>
        <strain evidence="4 5">NBRC 105367</strain>
    </source>
</reference>
<protein>
    <submittedName>
        <fullName evidence="4">O-methyltransferase</fullName>
    </submittedName>
</protein>
<dbReference type="KEGG" id="psuu:Psuf_000490"/>
<dbReference type="PANTHER" id="PTHR10509">
    <property type="entry name" value="O-METHYLTRANSFERASE-RELATED"/>
    <property type="match status" value="1"/>
</dbReference>
<dbReference type="InterPro" id="IPR050362">
    <property type="entry name" value="Cation-dep_OMT"/>
</dbReference>
<dbReference type="EMBL" id="AP022871">
    <property type="protein sequence ID" value="BCB82736.1"/>
    <property type="molecule type" value="Genomic_DNA"/>
</dbReference>
<evidence type="ECO:0000256" key="2">
    <source>
        <dbReference type="ARBA" id="ARBA00022679"/>
    </source>
</evidence>
<dbReference type="PANTHER" id="PTHR10509:SF14">
    <property type="entry name" value="CAFFEOYL-COA O-METHYLTRANSFERASE 3-RELATED"/>
    <property type="match status" value="1"/>
</dbReference>
<dbReference type="AlphaFoldDB" id="A0A6F8Y9F7"/>
<dbReference type="Gene3D" id="3.40.50.150">
    <property type="entry name" value="Vaccinia Virus protein VP39"/>
    <property type="match status" value="1"/>
</dbReference>
<sequence>MGDTVADQLDITPDLLAYVRDVSLRDDEILRELRELTARLPAGRAMQVMAEEGQLLALLTALTGARAVLEVGTFTGYSALCMARALPADGRLVTCDITDRWPSIGAEYWKRAGVSERIELRIGDAARTLAGLAAEAAAFDLVFVDADKPNYLAYYELSLSLLRAGGLMVLDNTLFFGRVADPAARDADTVAIRELNAFLRDDDRVDISMLVMADGITLARKRPAGS</sequence>
<dbReference type="PROSITE" id="PS51682">
    <property type="entry name" value="SAM_OMT_I"/>
    <property type="match status" value="1"/>
</dbReference>
<keyword evidence="2 4" id="KW-0808">Transferase</keyword>
<dbReference type="Pfam" id="PF01596">
    <property type="entry name" value="Methyltransf_3"/>
    <property type="match status" value="1"/>
</dbReference>
<dbReference type="InterPro" id="IPR029063">
    <property type="entry name" value="SAM-dependent_MTases_sf"/>
</dbReference>
<proteinExistence type="predicted"/>
<accession>A0A6F8Y9F7</accession>
<evidence type="ECO:0000313" key="5">
    <source>
        <dbReference type="Proteomes" id="UP000503011"/>
    </source>
</evidence>
<evidence type="ECO:0000256" key="3">
    <source>
        <dbReference type="ARBA" id="ARBA00022691"/>
    </source>
</evidence>
<dbReference type="Proteomes" id="UP000503011">
    <property type="component" value="Chromosome"/>
</dbReference>
<reference evidence="4 5" key="1">
    <citation type="submission" date="2020-03" db="EMBL/GenBank/DDBJ databases">
        <title>Whole genome shotgun sequence of Phytohabitans suffuscus NBRC 105367.</title>
        <authorList>
            <person name="Komaki H."/>
            <person name="Tamura T."/>
        </authorList>
    </citation>
    <scope>NUCLEOTIDE SEQUENCE [LARGE SCALE GENOMIC DNA]</scope>
    <source>
        <strain evidence="4 5">NBRC 105367</strain>
    </source>
</reference>
<evidence type="ECO:0000313" key="4">
    <source>
        <dbReference type="EMBL" id="BCB82736.1"/>
    </source>
</evidence>
<keyword evidence="1 4" id="KW-0489">Methyltransferase</keyword>
<dbReference type="CDD" id="cd02440">
    <property type="entry name" value="AdoMet_MTases"/>
    <property type="match status" value="1"/>
</dbReference>
<dbReference type="GO" id="GO:0008757">
    <property type="term" value="F:S-adenosylmethionine-dependent methyltransferase activity"/>
    <property type="evidence" value="ECO:0007669"/>
    <property type="project" value="TreeGrafter"/>
</dbReference>
<dbReference type="GO" id="GO:0032259">
    <property type="term" value="P:methylation"/>
    <property type="evidence" value="ECO:0007669"/>
    <property type="project" value="UniProtKB-KW"/>
</dbReference>
<keyword evidence="5" id="KW-1185">Reference proteome</keyword>
<name>A0A6F8Y9F7_9ACTN</name>
<dbReference type="GO" id="GO:0008171">
    <property type="term" value="F:O-methyltransferase activity"/>
    <property type="evidence" value="ECO:0007669"/>
    <property type="project" value="InterPro"/>
</dbReference>
<gene>
    <name evidence="4" type="ORF">Psuf_000490</name>
</gene>
<dbReference type="SUPFAM" id="SSF53335">
    <property type="entry name" value="S-adenosyl-L-methionine-dependent methyltransferases"/>
    <property type="match status" value="1"/>
</dbReference>
<keyword evidence="3" id="KW-0949">S-adenosyl-L-methionine</keyword>
<organism evidence="4 5">
    <name type="scientific">Phytohabitans suffuscus</name>
    <dbReference type="NCBI Taxonomy" id="624315"/>
    <lineage>
        <taxon>Bacteria</taxon>
        <taxon>Bacillati</taxon>
        <taxon>Actinomycetota</taxon>
        <taxon>Actinomycetes</taxon>
        <taxon>Micromonosporales</taxon>
        <taxon>Micromonosporaceae</taxon>
    </lineage>
</organism>
<dbReference type="InterPro" id="IPR002935">
    <property type="entry name" value="SAM_O-MeTrfase"/>
</dbReference>
<evidence type="ECO:0000256" key="1">
    <source>
        <dbReference type="ARBA" id="ARBA00022603"/>
    </source>
</evidence>